<evidence type="ECO:0000313" key="1">
    <source>
        <dbReference type="EMBL" id="MXN65110.1"/>
    </source>
</evidence>
<accession>A0A7X3LU56</accession>
<comment type="caution">
    <text evidence="1">The sequence shown here is derived from an EMBL/GenBank/DDBJ whole genome shotgun (WGS) entry which is preliminary data.</text>
</comment>
<dbReference type="InterPro" id="IPR010642">
    <property type="entry name" value="Invasion_prot_B"/>
</dbReference>
<gene>
    <name evidence="1" type="ORF">GR183_09340</name>
</gene>
<evidence type="ECO:0000313" key="2">
    <source>
        <dbReference type="Proteomes" id="UP000433101"/>
    </source>
</evidence>
<dbReference type="Pfam" id="PF06776">
    <property type="entry name" value="IalB"/>
    <property type="match status" value="1"/>
</dbReference>
<protein>
    <submittedName>
        <fullName evidence="1">Uncharacterized protein</fullName>
    </submittedName>
</protein>
<dbReference type="EMBL" id="WUMV01000003">
    <property type="protein sequence ID" value="MXN65110.1"/>
    <property type="molecule type" value="Genomic_DNA"/>
</dbReference>
<proteinExistence type="predicted"/>
<keyword evidence="2" id="KW-1185">Reference proteome</keyword>
<reference evidence="1 2" key="1">
    <citation type="submission" date="2019-12" db="EMBL/GenBank/DDBJ databases">
        <authorList>
            <person name="Li M."/>
        </authorList>
    </citation>
    <scope>NUCLEOTIDE SEQUENCE [LARGE SCALE GENOMIC DNA]</scope>
    <source>
        <strain evidence="1 2">GBMRC 2046</strain>
    </source>
</reference>
<sequence>MALALSGVAASAQTPTLVNQFKDWATYTYGGPKGKVCYALSKPLEMTPKDRNHGDVFFFVSTRPSEGVTNEPMVMVGYPFKDGSSVEVDVDGNKFTMFTKGDGAWVENAAKEQELVGAMKAGRSMTVSGLSSRNTQTSYKYSLSGITAAIDAAGNACK</sequence>
<organism evidence="1 2">
    <name type="scientific">Stappia sediminis</name>
    <dbReference type="NCBI Taxonomy" id="2692190"/>
    <lineage>
        <taxon>Bacteria</taxon>
        <taxon>Pseudomonadati</taxon>
        <taxon>Pseudomonadota</taxon>
        <taxon>Alphaproteobacteria</taxon>
        <taxon>Hyphomicrobiales</taxon>
        <taxon>Stappiaceae</taxon>
        <taxon>Stappia</taxon>
    </lineage>
</organism>
<dbReference type="Proteomes" id="UP000433101">
    <property type="component" value="Unassembled WGS sequence"/>
</dbReference>
<dbReference type="AlphaFoldDB" id="A0A7X3LU56"/>
<dbReference type="InterPro" id="IPR038696">
    <property type="entry name" value="IalB_sf"/>
</dbReference>
<name>A0A7X3LU56_9HYPH</name>
<dbReference type="Gene3D" id="2.60.40.1880">
    <property type="entry name" value="Invasion associated locus B (IalB) protein"/>
    <property type="match status" value="1"/>
</dbReference>